<keyword evidence="1" id="KW-0479">Metal-binding</keyword>
<dbReference type="SMART" id="SM00054">
    <property type="entry name" value="EFh"/>
    <property type="match status" value="4"/>
</dbReference>
<evidence type="ECO:0007829" key="7">
    <source>
        <dbReference type="PeptideAtlas" id="A0A9L0RU14"/>
    </source>
</evidence>
<sequence>MKGPLFACGTTVISLGKVRVSLVTVSRRSTERGRRGNASWVGELTSNRLAVSNMAEKLSEEQVAEFKEAFSSVDKNGDGTINTQELGAVMQALGHSLSEAELNELIARVDSDGDGVINFQEFLAEMVKRRKAWGSEQDLQGVFRAFDLDGDGHINVDELKQAIAKLGDEVSEEALEVMIRQADLDQDGKVSYEEFVRILTQK</sequence>
<accession>A0A9L0RU14</accession>
<feature type="domain" description="EF-hand" evidence="4">
    <location>
        <begin position="61"/>
        <end position="96"/>
    </location>
</feature>
<dbReference type="FunFam" id="1.10.238.10:FF:000181">
    <property type="entry name" value="CALML5 isoform 1"/>
    <property type="match status" value="1"/>
</dbReference>
<dbReference type="AlphaFoldDB" id="A0A9L0RU14"/>
<dbReference type="Gene3D" id="1.10.238.10">
    <property type="entry name" value="EF-hand"/>
    <property type="match status" value="2"/>
</dbReference>
<evidence type="ECO:0000259" key="4">
    <source>
        <dbReference type="PROSITE" id="PS50222"/>
    </source>
</evidence>
<feature type="domain" description="EF-hand" evidence="4">
    <location>
        <begin position="134"/>
        <end position="169"/>
    </location>
</feature>
<feature type="domain" description="EF-hand" evidence="4">
    <location>
        <begin position="97"/>
        <end position="132"/>
    </location>
</feature>
<dbReference type="GeneTree" id="ENSGT00940000163406"/>
<dbReference type="GO" id="GO:0005737">
    <property type="term" value="C:cytoplasm"/>
    <property type="evidence" value="ECO:0000318"/>
    <property type="project" value="GO_Central"/>
</dbReference>
<dbReference type="PROSITE" id="PS50222">
    <property type="entry name" value="EF_HAND_2"/>
    <property type="match status" value="4"/>
</dbReference>
<evidence type="ECO:0000313" key="5">
    <source>
        <dbReference type="Ensembl" id="ENSECAP00000065283.1"/>
    </source>
</evidence>
<name>A0A9L0RU14_HORSE</name>
<dbReference type="GO" id="GO:0016460">
    <property type="term" value="C:myosin II complex"/>
    <property type="evidence" value="ECO:0000318"/>
    <property type="project" value="GO_Central"/>
</dbReference>
<dbReference type="PANTHER" id="PTHR23050">
    <property type="entry name" value="CALCIUM BINDING PROTEIN"/>
    <property type="match status" value="1"/>
</dbReference>
<dbReference type="PROSITE" id="PS00018">
    <property type="entry name" value="EF_HAND_1"/>
    <property type="match status" value="4"/>
</dbReference>
<proteinExistence type="evidence at protein level"/>
<feature type="domain" description="EF-hand" evidence="4">
    <location>
        <begin position="170"/>
        <end position="202"/>
    </location>
</feature>
<reference evidence="5" key="2">
    <citation type="submission" date="2025-08" db="UniProtKB">
        <authorList>
            <consortium name="Ensembl"/>
        </authorList>
    </citation>
    <scope>IDENTIFICATION</scope>
    <source>
        <strain evidence="5">Thoroughbred</strain>
    </source>
</reference>
<dbReference type="GO" id="GO:0005509">
    <property type="term" value="F:calcium ion binding"/>
    <property type="evidence" value="ECO:0007669"/>
    <property type="project" value="InterPro"/>
</dbReference>
<dbReference type="InterPro" id="IPR050145">
    <property type="entry name" value="Centrin_CML-like"/>
</dbReference>
<evidence type="ECO:0000313" key="6">
    <source>
        <dbReference type="Proteomes" id="UP000002281"/>
    </source>
</evidence>
<dbReference type="Pfam" id="PF13499">
    <property type="entry name" value="EF-hand_7"/>
    <property type="match status" value="2"/>
</dbReference>
<keyword evidence="7" id="KW-1267">Proteomics identification</keyword>
<dbReference type="Ensembl" id="ENSECAT00000113405.1">
    <property type="protein sequence ID" value="ENSECAP00000065283.1"/>
    <property type="gene ID" value="ENSECAG00000030444.3"/>
</dbReference>
<keyword evidence="6" id="KW-1185">Reference proteome</keyword>
<dbReference type="Proteomes" id="UP000002281">
    <property type="component" value="Chromosome 29"/>
</dbReference>
<evidence type="ECO:0000256" key="3">
    <source>
        <dbReference type="ARBA" id="ARBA00022837"/>
    </source>
</evidence>
<dbReference type="GO" id="GO:0032036">
    <property type="term" value="F:myosin heavy chain binding"/>
    <property type="evidence" value="ECO:0000318"/>
    <property type="project" value="GO_Central"/>
</dbReference>
<organism evidence="5 6">
    <name type="scientific">Equus caballus</name>
    <name type="common">Horse</name>
    <dbReference type="NCBI Taxonomy" id="9796"/>
    <lineage>
        <taxon>Eukaryota</taxon>
        <taxon>Metazoa</taxon>
        <taxon>Chordata</taxon>
        <taxon>Craniata</taxon>
        <taxon>Vertebrata</taxon>
        <taxon>Euteleostomi</taxon>
        <taxon>Mammalia</taxon>
        <taxon>Eutheria</taxon>
        <taxon>Laurasiatheria</taxon>
        <taxon>Perissodactyla</taxon>
        <taxon>Equidae</taxon>
        <taxon>Equus</taxon>
    </lineage>
</organism>
<dbReference type="InterPro" id="IPR002048">
    <property type="entry name" value="EF_hand_dom"/>
</dbReference>
<dbReference type="FunFam" id="1.10.238.10:FF:000251">
    <property type="entry name" value="Calmodulin-related protein 97A"/>
    <property type="match status" value="1"/>
</dbReference>
<keyword evidence="3" id="KW-0106">Calcium</keyword>
<gene>
    <name evidence="5" type="primary">CALML5</name>
</gene>
<dbReference type="SUPFAM" id="SSF47473">
    <property type="entry name" value="EF-hand"/>
    <property type="match status" value="1"/>
</dbReference>
<reference evidence="5 6" key="1">
    <citation type="journal article" date="2009" name="Science">
        <title>Genome sequence, comparative analysis, and population genetics of the domestic horse.</title>
        <authorList>
            <consortium name="Broad Institute Genome Sequencing Platform"/>
            <consortium name="Broad Institute Whole Genome Assembly Team"/>
            <person name="Wade C.M."/>
            <person name="Giulotto E."/>
            <person name="Sigurdsson S."/>
            <person name="Zoli M."/>
            <person name="Gnerre S."/>
            <person name="Imsland F."/>
            <person name="Lear T.L."/>
            <person name="Adelson D.L."/>
            <person name="Bailey E."/>
            <person name="Bellone R.R."/>
            <person name="Bloecker H."/>
            <person name="Distl O."/>
            <person name="Edgar R.C."/>
            <person name="Garber M."/>
            <person name="Leeb T."/>
            <person name="Mauceli E."/>
            <person name="MacLeod J.N."/>
            <person name="Penedo M.C.T."/>
            <person name="Raison J.M."/>
            <person name="Sharpe T."/>
            <person name="Vogel J."/>
            <person name="Andersson L."/>
            <person name="Antczak D.F."/>
            <person name="Biagi T."/>
            <person name="Binns M.M."/>
            <person name="Chowdhary B.P."/>
            <person name="Coleman S.J."/>
            <person name="Della Valle G."/>
            <person name="Fryc S."/>
            <person name="Guerin G."/>
            <person name="Hasegawa T."/>
            <person name="Hill E.W."/>
            <person name="Jurka J."/>
            <person name="Kiialainen A."/>
            <person name="Lindgren G."/>
            <person name="Liu J."/>
            <person name="Magnani E."/>
            <person name="Mickelson J.R."/>
            <person name="Murray J."/>
            <person name="Nergadze S.G."/>
            <person name="Onofrio R."/>
            <person name="Pedroni S."/>
            <person name="Piras M.F."/>
            <person name="Raudsepp T."/>
            <person name="Rocchi M."/>
            <person name="Roeed K.H."/>
            <person name="Ryder O.A."/>
            <person name="Searle S."/>
            <person name="Skow L."/>
            <person name="Swinburne J.E."/>
            <person name="Syvaenen A.C."/>
            <person name="Tozaki T."/>
            <person name="Valberg S.J."/>
            <person name="Vaudin M."/>
            <person name="White J.R."/>
            <person name="Zody M.C."/>
            <person name="Lander E.S."/>
            <person name="Lindblad-Toh K."/>
        </authorList>
    </citation>
    <scope>NUCLEOTIDE SEQUENCE [LARGE SCALE GENOMIC DNA]</scope>
    <source>
        <strain evidence="5 6">Thoroughbred</strain>
    </source>
</reference>
<protein>
    <submittedName>
        <fullName evidence="5">Calmodulin like 5</fullName>
    </submittedName>
</protein>
<dbReference type="InterPro" id="IPR011992">
    <property type="entry name" value="EF-hand-dom_pair"/>
</dbReference>
<keyword evidence="2" id="KW-0677">Repeat</keyword>
<evidence type="ECO:0000256" key="2">
    <source>
        <dbReference type="ARBA" id="ARBA00022737"/>
    </source>
</evidence>
<reference evidence="5" key="3">
    <citation type="submission" date="2025-09" db="UniProtKB">
        <authorList>
            <consortium name="Ensembl"/>
        </authorList>
    </citation>
    <scope>IDENTIFICATION</scope>
    <source>
        <strain evidence="5">Thoroughbred</strain>
    </source>
</reference>
<dbReference type="InterPro" id="IPR018247">
    <property type="entry name" value="EF_Hand_1_Ca_BS"/>
</dbReference>
<evidence type="ECO:0000256" key="1">
    <source>
        <dbReference type="ARBA" id="ARBA00022723"/>
    </source>
</evidence>